<organism evidence="2 3">
    <name type="scientific">Microlunatus endophyticus</name>
    <dbReference type="NCBI Taxonomy" id="1716077"/>
    <lineage>
        <taxon>Bacteria</taxon>
        <taxon>Bacillati</taxon>
        <taxon>Actinomycetota</taxon>
        <taxon>Actinomycetes</taxon>
        <taxon>Propionibacteriales</taxon>
        <taxon>Propionibacteriaceae</taxon>
        <taxon>Microlunatus</taxon>
    </lineage>
</organism>
<proteinExistence type="predicted"/>
<reference evidence="2" key="1">
    <citation type="journal article" date="2014" name="Int. J. Syst. Evol. Microbiol.">
        <title>Complete genome sequence of Corynebacterium casei LMG S-19264T (=DSM 44701T), isolated from a smear-ripened cheese.</title>
        <authorList>
            <consortium name="US DOE Joint Genome Institute (JGI-PGF)"/>
            <person name="Walter F."/>
            <person name="Albersmeier A."/>
            <person name="Kalinowski J."/>
            <person name="Ruckert C."/>
        </authorList>
    </citation>
    <scope>NUCLEOTIDE SEQUENCE</scope>
    <source>
        <strain evidence="2">CGMCC 4.7306</strain>
    </source>
</reference>
<comment type="caution">
    <text evidence="2">The sequence shown here is derived from an EMBL/GenBank/DDBJ whole genome shotgun (WGS) entry which is preliminary data.</text>
</comment>
<gene>
    <name evidence="2" type="ORF">GCM10011575_09750</name>
</gene>
<evidence type="ECO:0000313" key="3">
    <source>
        <dbReference type="Proteomes" id="UP000613840"/>
    </source>
</evidence>
<feature type="domain" description="Beta-lactamase-related" evidence="1">
    <location>
        <begin position="3"/>
        <end position="328"/>
    </location>
</feature>
<dbReference type="AlphaFoldDB" id="A0A917S4U5"/>
<dbReference type="Proteomes" id="UP000613840">
    <property type="component" value="Unassembled WGS sequence"/>
</dbReference>
<sequence>MRRCHVPGVAGAVITGDQVHEFAVGVRSAESPEPVTSTSRFQAASISKPLASLAMLRLVDAGVLDLDRDVNTYLRSWQLPASSLGSVTLRQLASHSAGLGVSGFPGYGRFDQAPSLIEILDGAAPANTGPVRVECVPGEQFRYSGGGTVIMQLVLEEVTGEPFHDLVARLVLEPFGMVHSSYRQPPDDEMRSEAAVGHDESGAAIKGDWHVYPEQAAAGLWTTAGDLARYVQWLNDAGRSSDDQQILKPETFDQMLTPQTPTDEEVKVGGLNAMGIGPFVRVTPHGVDYVGHSGGNAGFRCHLLAHRSDRAGAVVLTNGDGGYPLLVEIFDAIARCHRWTDYPYGAADRGR</sequence>
<protein>
    <recommendedName>
        <fullName evidence="1">Beta-lactamase-related domain-containing protein</fullName>
    </recommendedName>
</protein>
<reference evidence="2" key="2">
    <citation type="submission" date="2020-09" db="EMBL/GenBank/DDBJ databases">
        <authorList>
            <person name="Sun Q."/>
            <person name="Zhou Y."/>
        </authorList>
    </citation>
    <scope>NUCLEOTIDE SEQUENCE</scope>
    <source>
        <strain evidence="2">CGMCC 4.7306</strain>
    </source>
</reference>
<dbReference type="EMBL" id="BMMZ01000002">
    <property type="protein sequence ID" value="GGL53382.1"/>
    <property type="molecule type" value="Genomic_DNA"/>
</dbReference>
<name>A0A917S4U5_9ACTN</name>
<dbReference type="PANTHER" id="PTHR43283">
    <property type="entry name" value="BETA-LACTAMASE-RELATED"/>
    <property type="match status" value="1"/>
</dbReference>
<dbReference type="SUPFAM" id="SSF56601">
    <property type="entry name" value="beta-lactamase/transpeptidase-like"/>
    <property type="match status" value="1"/>
</dbReference>
<dbReference type="Pfam" id="PF00144">
    <property type="entry name" value="Beta-lactamase"/>
    <property type="match status" value="1"/>
</dbReference>
<dbReference type="InterPro" id="IPR012338">
    <property type="entry name" value="Beta-lactam/transpept-like"/>
</dbReference>
<keyword evidence="3" id="KW-1185">Reference proteome</keyword>
<dbReference type="Gene3D" id="3.40.710.10">
    <property type="entry name" value="DD-peptidase/beta-lactamase superfamily"/>
    <property type="match status" value="1"/>
</dbReference>
<dbReference type="InterPro" id="IPR001466">
    <property type="entry name" value="Beta-lactam-related"/>
</dbReference>
<evidence type="ECO:0000259" key="1">
    <source>
        <dbReference type="Pfam" id="PF00144"/>
    </source>
</evidence>
<evidence type="ECO:0000313" key="2">
    <source>
        <dbReference type="EMBL" id="GGL53382.1"/>
    </source>
</evidence>
<dbReference type="InterPro" id="IPR050789">
    <property type="entry name" value="Diverse_Enzym_Activities"/>
</dbReference>
<accession>A0A917S4U5</accession>